<dbReference type="GO" id="GO:1990166">
    <property type="term" value="P:protein localization to site of double-strand break"/>
    <property type="evidence" value="ECO:0007669"/>
    <property type="project" value="TreeGrafter"/>
</dbReference>
<sequence>ALCIQDWKQRLVCTLHETLAVVVEYWCQEHSKLNKNLVEKGMEDLAEHISILCQDRPPEFFQEFIPSMPSMKLRMLTADSIYRNFCRRNGIIIGTEPLTLKKIVSYWMSVEKFTGCPPTSQPWGGSAGVTHKLRGQAPGREAKRELPAVPASWSDQGEWRQPAGTAASPPSACHS</sequence>
<dbReference type="Proteomes" id="UP000034805">
    <property type="component" value="Unassembled WGS sequence"/>
</dbReference>
<comment type="caution">
    <text evidence="2">The sequence shown here is derived from an EMBL/GenBank/DDBJ whole genome shotgun (WGS) entry which is preliminary data.</text>
</comment>
<proteinExistence type="predicted"/>
<dbReference type="PANTHER" id="PTHR46677:SF1">
    <property type="entry name" value="SMC5-SMC6 COMPLEX LOCALIZATION FACTOR PROTEIN 1"/>
    <property type="match status" value="1"/>
</dbReference>
<gene>
    <name evidence="2" type="ORF">Z043_102518</name>
</gene>
<dbReference type="STRING" id="113540.ENSSFOP00015069895"/>
<dbReference type="GO" id="GO:2000781">
    <property type="term" value="P:positive regulation of double-strand break repair"/>
    <property type="evidence" value="ECO:0007669"/>
    <property type="project" value="InterPro"/>
</dbReference>
<dbReference type="GO" id="GO:0035861">
    <property type="term" value="C:site of double-strand break"/>
    <property type="evidence" value="ECO:0007669"/>
    <property type="project" value="TreeGrafter"/>
</dbReference>
<dbReference type="GO" id="GO:0005634">
    <property type="term" value="C:nucleus"/>
    <property type="evidence" value="ECO:0007669"/>
    <property type="project" value="TreeGrafter"/>
</dbReference>
<dbReference type="PANTHER" id="PTHR46677">
    <property type="entry name" value="SMC5-SMC6 COMPLEX LOCALIZATION FACTOR PROTEIN 1"/>
    <property type="match status" value="1"/>
</dbReference>
<feature type="region of interest" description="Disordered" evidence="1">
    <location>
        <begin position="119"/>
        <end position="175"/>
    </location>
</feature>
<evidence type="ECO:0000313" key="2">
    <source>
        <dbReference type="EMBL" id="KPP78014.1"/>
    </source>
</evidence>
<evidence type="ECO:0000313" key="3">
    <source>
        <dbReference type="Proteomes" id="UP000034805"/>
    </source>
</evidence>
<dbReference type="InterPro" id="IPR042479">
    <property type="entry name" value="Slf1"/>
</dbReference>
<dbReference type="EMBL" id="JARO02000594">
    <property type="protein sequence ID" value="KPP78014.1"/>
    <property type="molecule type" value="Genomic_DNA"/>
</dbReference>
<organism evidence="2 3">
    <name type="scientific">Scleropages formosus</name>
    <name type="common">Asian bonytongue</name>
    <name type="synonym">Osteoglossum formosum</name>
    <dbReference type="NCBI Taxonomy" id="113540"/>
    <lineage>
        <taxon>Eukaryota</taxon>
        <taxon>Metazoa</taxon>
        <taxon>Chordata</taxon>
        <taxon>Craniata</taxon>
        <taxon>Vertebrata</taxon>
        <taxon>Euteleostomi</taxon>
        <taxon>Actinopterygii</taxon>
        <taxon>Neopterygii</taxon>
        <taxon>Teleostei</taxon>
        <taxon>Osteoglossocephala</taxon>
        <taxon>Osteoglossomorpha</taxon>
        <taxon>Osteoglossiformes</taxon>
        <taxon>Osteoglossidae</taxon>
        <taxon>Scleropages</taxon>
    </lineage>
</organism>
<dbReference type="AlphaFoldDB" id="A0A0P7XMG7"/>
<accession>A0A0P7XMG7</accession>
<protein>
    <submittedName>
        <fullName evidence="2">Uncharacterized protein</fullName>
    </submittedName>
</protein>
<reference evidence="2 3" key="1">
    <citation type="submission" date="2015-08" db="EMBL/GenBank/DDBJ databases">
        <title>The genome of the Asian arowana (Scleropages formosus).</title>
        <authorList>
            <person name="Tan M.H."/>
            <person name="Gan H.M."/>
            <person name="Croft L.J."/>
            <person name="Austin C.M."/>
        </authorList>
    </citation>
    <scope>NUCLEOTIDE SEQUENCE [LARGE SCALE GENOMIC DNA]</scope>
    <source>
        <strain evidence="2">Aro1</strain>
    </source>
</reference>
<dbReference type="GO" id="GO:0006974">
    <property type="term" value="P:DNA damage response"/>
    <property type="evidence" value="ECO:0007669"/>
    <property type="project" value="TreeGrafter"/>
</dbReference>
<evidence type="ECO:0000256" key="1">
    <source>
        <dbReference type="SAM" id="MobiDB-lite"/>
    </source>
</evidence>
<feature type="non-terminal residue" evidence="2">
    <location>
        <position position="1"/>
    </location>
</feature>
<name>A0A0P7XMG7_SCLFO</name>